<accession>B3E0X0</accession>
<name>B3E0X0_METI4</name>
<dbReference type="AlphaFoldDB" id="B3E0X0"/>
<organism evidence="1 2">
    <name type="scientific">Methylacidiphilum infernorum (isolate V4)</name>
    <name type="common">Methylokorus infernorum (strain V4)</name>
    <dbReference type="NCBI Taxonomy" id="481448"/>
    <lineage>
        <taxon>Bacteria</taxon>
        <taxon>Pseudomonadati</taxon>
        <taxon>Verrucomicrobiota</taxon>
        <taxon>Methylacidiphilae</taxon>
        <taxon>Methylacidiphilales</taxon>
        <taxon>Methylacidiphilaceae</taxon>
        <taxon>Methylacidiphilum (ex Ratnadevi et al. 2023)</taxon>
    </lineage>
</organism>
<dbReference type="HOGENOM" id="CLU_2789145_0_0_0"/>
<evidence type="ECO:0000313" key="1">
    <source>
        <dbReference type="EMBL" id="ACD84447.1"/>
    </source>
</evidence>
<proteinExistence type="predicted"/>
<protein>
    <submittedName>
        <fullName evidence="1">Uncharacterized protein</fullName>
    </submittedName>
</protein>
<dbReference type="EMBL" id="CP000975">
    <property type="protein sequence ID" value="ACD84447.1"/>
    <property type="molecule type" value="Genomic_DNA"/>
</dbReference>
<evidence type="ECO:0000313" key="2">
    <source>
        <dbReference type="Proteomes" id="UP000009149"/>
    </source>
</evidence>
<dbReference type="Proteomes" id="UP000009149">
    <property type="component" value="Chromosome"/>
</dbReference>
<reference evidence="1 2" key="1">
    <citation type="journal article" date="2008" name="Biol. Direct">
        <title>Complete genome sequence of the extremely acidophilic methanotroph isolate V4, Methylacidiphilum infernorum, a representative of the bacterial phylum Verrucomicrobia.</title>
        <authorList>
            <person name="Hou S."/>
            <person name="Makarova K.S."/>
            <person name="Saw J.H."/>
            <person name="Senin P."/>
            <person name="Ly B.V."/>
            <person name="Zhou Z."/>
            <person name="Ren Y."/>
            <person name="Wang J."/>
            <person name="Galperin M.Y."/>
            <person name="Omelchenko M.V."/>
            <person name="Wolf Y.I."/>
            <person name="Yutin N."/>
            <person name="Koonin E.V."/>
            <person name="Stott M.B."/>
            <person name="Mountain B.W."/>
            <person name="Crowe M.A."/>
            <person name="Smirnova A.V."/>
            <person name="Dunfield P.F."/>
            <person name="Feng L."/>
            <person name="Wang L."/>
            <person name="Alam M."/>
        </authorList>
    </citation>
    <scope>NUCLEOTIDE SEQUENCE [LARGE SCALE GENOMIC DNA]</scope>
    <source>
        <strain evidence="2">Isolate V4</strain>
    </source>
</reference>
<sequence length="68" mass="8467">MRRTELHRDRSEPLSWGEKNAAFQQRLIQGQLKREPRDLSFFGRLYKWCFRFQKRAFKPMTWTFREDG</sequence>
<dbReference type="KEGG" id="min:Minf_2393"/>
<gene>
    <name evidence="1" type="ordered locus">Minf_2393</name>
</gene>